<organism evidence="1 2">
    <name type="scientific">Anaeramoeba ignava</name>
    <name type="common">Anaerobic marine amoeba</name>
    <dbReference type="NCBI Taxonomy" id="1746090"/>
    <lineage>
        <taxon>Eukaryota</taxon>
        <taxon>Metamonada</taxon>
        <taxon>Anaeramoebidae</taxon>
        <taxon>Anaeramoeba</taxon>
    </lineage>
</organism>
<evidence type="ECO:0000313" key="1">
    <source>
        <dbReference type="EMBL" id="KAJ5078941.1"/>
    </source>
</evidence>
<proteinExistence type="predicted"/>
<dbReference type="AlphaFoldDB" id="A0A9Q0RFI9"/>
<reference evidence="1" key="1">
    <citation type="submission" date="2022-10" db="EMBL/GenBank/DDBJ databases">
        <title>Novel sulphate-reducing endosymbionts in the free-living metamonad Anaeramoeba.</title>
        <authorList>
            <person name="Jerlstrom-Hultqvist J."/>
            <person name="Cepicka I."/>
            <person name="Gallot-Lavallee L."/>
            <person name="Salas-Leiva D."/>
            <person name="Curtis B.A."/>
            <person name="Zahonova K."/>
            <person name="Pipaliya S."/>
            <person name="Dacks J."/>
            <person name="Roger A.J."/>
        </authorList>
    </citation>
    <scope>NUCLEOTIDE SEQUENCE</scope>
    <source>
        <strain evidence="1">BMAN</strain>
    </source>
</reference>
<evidence type="ECO:0000313" key="2">
    <source>
        <dbReference type="Proteomes" id="UP001149090"/>
    </source>
</evidence>
<dbReference type="EMBL" id="JAPDFW010000044">
    <property type="protein sequence ID" value="KAJ5078941.1"/>
    <property type="molecule type" value="Genomic_DNA"/>
</dbReference>
<dbReference type="Proteomes" id="UP001149090">
    <property type="component" value="Unassembled WGS sequence"/>
</dbReference>
<gene>
    <name evidence="1" type="ORF">M0811_04664</name>
</gene>
<comment type="caution">
    <text evidence="1">The sequence shown here is derived from an EMBL/GenBank/DDBJ whole genome shotgun (WGS) entry which is preliminary data.</text>
</comment>
<protein>
    <submittedName>
        <fullName evidence="1">Uncharacterized protein</fullName>
    </submittedName>
</protein>
<keyword evidence="2" id="KW-1185">Reference proteome</keyword>
<name>A0A9Q0RFI9_ANAIG</name>
<accession>A0A9Q0RFI9</accession>
<sequence length="85" mass="9768">MIKAYFQEKSTQCGVTEKIGLHFIRVTSMNRLVNKGISDEDIMKIKSGYKSSSALQTYKRISLKKEKVIDQTLNLNEQSLPKYHS</sequence>